<sequence>MNPSTISVLFLAGLVIGLLLFYRPTRRHQCPYCGEAVSIDRIARPLWVKMLMFFLPTKSFKCFACMKPFLMIKK</sequence>
<evidence type="ECO:0000313" key="3">
    <source>
        <dbReference type="Proteomes" id="UP001597469"/>
    </source>
</evidence>
<keyword evidence="1" id="KW-0812">Transmembrane</keyword>
<reference evidence="3" key="1">
    <citation type="journal article" date="2019" name="Int. J. Syst. Evol. Microbiol.">
        <title>The Global Catalogue of Microorganisms (GCM) 10K type strain sequencing project: providing services to taxonomists for standard genome sequencing and annotation.</title>
        <authorList>
            <consortium name="The Broad Institute Genomics Platform"/>
            <consortium name="The Broad Institute Genome Sequencing Center for Infectious Disease"/>
            <person name="Wu L."/>
            <person name="Ma J."/>
        </authorList>
    </citation>
    <scope>NUCLEOTIDE SEQUENCE [LARGE SCALE GENOMIC DNA]</scope>
    <source>
        <strain evidence="3">KCTC 42805</strain>
    </source>
</reference>
<evidence type="ECO:0000313" key="2">
    <source>
        <dbReference type="EMBL" id="MFD2572215.1"/>
    </source>
</evidence>
<dbReference type="RefSeq" id="WP_381524397.1">
    <property type="nucleotide sequence ID" value="NZ_JBHULN010000009.1"/>
</dbReference>
<dbReference type="Proteomes" id="UP001597469">
    <property type="component" value="Unassembled WGS sequence"/>
</dbReference>
<comment type="caution">
    <text evidence="2">The sequence shown here is derived from an EMBL/GenBank/DDBJ whole genome shotgun (WGS) entry which is preliminary data.</text>
</comment>
<gene>
    <name evidence="2" type="ORF">ACFSUS_16340</name>
</gene>
<keyword evidence="1" id="KW-1133">Transmembrane helix</keyword>
<keyword evidence="1" id="KW-0472">Membrane</keyword>
<feature type="transmembrane region" description="Helical" evidence="1">
    <location>
        <begin position="6"/>
        <end position="22"/>
    </location>
</feature>
<keyword evidence="3" id="KW-1185">Reference proteome</keyword>
<evidence type="ECO:0008006" key="4">
    <source>
        <dbReference type="Google" id="ProtNLM"/>
    </source>
</evidence>
<evidence type="ECO:0000256" key="1">
    <source>
        <dbReference type="SAM" id="Phobius"/>
    </source>
</evidence>
<accession>A0ABW5M5J5</accession>
<protein>
    <recommendedName>
        <fullName evidence="4">Zinc-ribbon domain-containing protein</fullName>
    </recommendedName>
</protein>
<organism evidence="2 3">
    <name type="scientific">Spirosoma soli</name>
    <dbReference type="NCBI Taxonomy" id="1770529"/>
    <lineage>
        <taxon>Bacteria</taxon>
        <taxon>Pseudomonadati</taxon>
        <taxon>Bacteroidota</taxon>
        <taxon>Cytophagia</taxon>
        <taxon>Cytophagales</taxon>
        <taxon>Cytophagaceae</taxon>
        <taxon>Spirosoma</taxon>
    </lineage>
</organism>
<name>A0ABW5M5J5_9BACT</name>
<dbReference type="EMBL" id="JBHULN010000009">
    <property type="protein sequence ID" value="MFD2572215.1"/>
    <property type="molecule type" value="Genomic_DNA"/>
</dbReference>
<proteinExistence type="predicted"/>